<evidence type="ECO:0000313" key="4">
    <source>
        <dbReference type="EMBL" id="KAF2740934.1"/>
    </source>
</evidence>
<gene>
    <name evidence="4" type="ORF">EJ04DRAFT_507384</name>
</gene>
<name>A0A9P4R8G8_9PLEO</name>
<sequence>MPVQHTICGQPVRLQVPPRRFQLLLAFIFAVITTLTLFGPPSSADIPTYEEAKEFVKNPQLPSMPDLPMLGPGAHKPATPTNSSASSLYGPIQWLSDFKWRNPFSNSITLDENTALLPPFDARPPIYTFYDVRSKQDKALSEAENRLILTWRRAWWAQGFRPQVLSRAEAMKHPQYQMVQRLKLESIVELEIMRWLAWGHMGGGILANWLALPMATYDNPMLSFLRRNEYPNLSRVDTLSNAVFFGGAADVNTAITKVIDHPLFKNVTENKDKIAEMGSKPGGTVVNMLSEDDIAVDAKANGIAYYSKDTLSKSYKTLSEKLTGNTTQVVGLDMLAGLINSHLHLTFQETFGEGIAVVKPLPEHTTALLYEAIDIARNLTQCPPSPAPKSCPPNRLECTPCDHSKPPKLQLVPSYRNSSALYNIGTVPHPYTLNLLHYTRDTLDENFLRRNAARNLWLDAVTKDVLDKDHTNEQRVIAFKEIVATPNQASNSLWLTAERVSQADLDWIFGFTLPQVSSKPDDKSDLTYFPRPAMPQPLEGVQIPEEKWIKNEEERLQKARNALQSEDRRMKDIIDMVEKWNLGDTEIWKFSRAWSARRRVERKKWEEEEHRYAGAESKAGLHTGGGAGGRWTDKLKS</sequence>
<evidence type="ECO:0000256" key="1">
    <source>
        <dbReference type="SAM" id="Coils"/>
    </source>
</evidence>
<dbReference type="PANTHER" id="PTHR42055:SF1">
    <property type="entry name" value="YALI0E03476P"/>
    <property type="match status" value="1"/>
</dbReference>
<comment type="caution">
    <text evidence="4">The sequence shown here is derived from an EMBL/GenBank/DDBJ whole genome shotgun (WGS) entry which is preliminary data.</text>
</comment>
<proteinExistence type="predicted"/>
<organism evidence="4 5">
    <name type="scientific">Polyplosphaeria fusca</name>
    <dbReference type="NCBI Taxonomy" id="682080"/>
    <lineage>
        <taxon>Eukaryota</taxon>
        <taxon>Fungi</taxon>
        <taxon>Dikarya</taxon>
        <taxon>Ascomycota</taxon>
        <taxon>Pezizomycotina</taxon>
        <taxon>Dothideomycetes</taxon>
        <taxon>Pleosporomycetidae</taxon>
        <taxon>Pleosporales</taxon>
        <taxon>Tetraplosphaeriaceae</taxon>
        <taxon>Polyplosphaeria</taxon>
    </lineage>
</organism>
<feature type="coiled-coil region" evidence="1">
    <location>
        <begin position="549"/>
        <end position="576"/>
    </location>
</feature>
<evidence type="ECO:0000313" key="5">
    <source>
        <dbReference type="Proteomes" id="UP000799444"/>
    </source>
</evidence>
<dbReference type="EMBL" id="ML996098">
    <property type="protein sequence ID" value="KAF2740934.1"/>
    <property type="molecule type" value="Genomic_DNA"/>
</dbReference>
<protein>
    <submittedName>
        <fullName evidence="4">Uncharacterized protein</fullName>
    </submittedName>
</protein>
<keyword evidence="3" id="KW-1133">Transmembrane helix</keyword>
<feature type="compositionally biased region" description="Basic and acidic residues" evidence="2">
    <location>
        <begin position="603"/>
        <end position="613"/>
    </location>
</feature>
<dbReference type="PANTHER" id="PTHR42055">
    <property type="entry name" value="YALI0E03476P"/>
    <property type="match status" value="1"/>
</dbReference>
<dbReference type="AlphaFoldDB" id="A0A9P4R8G8"/>
<keyword evidence="1" id="KW-0175">Coiled coil</keyword>
<dbReference type="Proteomes" id="UP000799444">
    <property type="component" value="Unassembled WGS sequence"/>
</dbReference>
<feature type="region of interest" description="Disordered" evidence="2">
    <location>
        <begin position="602"/>
        <end position="637"/>
    </location>
</feature>
<reference evidence="4" key="1">
    <citation type="journal article" date="2020" name="Stud. Mycol.">
        <title>101 Dothideomycetes genomes: a test case for predicting lifestyles and emergence of pathogens.</title>
        <authorList>
            <person name="Haridas S."/>
            <person name="Albert R."/>
            <person name="Binder M."/>
            <person name="Bloem J."/>
            <person name="Labutti K."/>
            <person name="Salamov A."/>
            <person name="Andreopoulos B."/>
            <person name="Baker S."/>
            <person name="Barry K."/>
            <person name="Bills G."/>
            <person name="Bluhm B."/>
            <person name="Cannon C."/>
            <person name="Castanera R."/>
            <person name="Culley D."/>
            <person name="Daum C."/>
            <person name="Ezra D."/>
            <person name="Gonzalez J."/>
            <person name="Henrissat B."/>
            <person name="Kuo A."/>
            <person name="Liang C."/>
            <person name="Lipzen A."/>
            <person name="Lutzoni F."/>
            <person name="Magnuson J."/>
            <person name="Mondo S."/>
            <person name="Nolan M."/>
            <person name="Ohm R."/>
            <person name="Pangilinan J."/>
            <person name="Park H.-J."/>
            <person name="Ramirez L."/>
            <person name="Alfaro M."/>
            <person name="Sun H."/>
            <person name="Tritt A."/>
            <person name="Yoshinaga Y."/>
            <person name="Zwiers L.-H."/>
            <person name="Turgeon B."/>
            <person name="Goodwin S."/>
            <person name="Spatafora J."/>
            <person name="Crous P."/>
            <person name="Grigoriev I."/>
        </authorList>
    </citation>
    <scope>NUCLEOTIDE SEQUENCE</scope>
    <source>
        <strain evidence="4">CBS 125425</strain>
    </source>
</reference>
<feature type="transmembrane region" description="Helical" evidence="3">
    <location>
        <begin position="21"/>
        <end position="39"/>
    </location>
</feature>
<dbReference type="OrthoDB" id="5312133at2759"/>
<keyword evidence="5" id="KW-1185">Reference proteome</keyword>
<evidence type="ECO:0000256" key="3">
    <source>
        <dbReference type="SAM" id="Phobius"/>
    </source>
</evidence>
<evidence type="ECO:0000256" key="2">
    <source>
        <dbReference type="SAM" id="MobiDB-lite"/>
    </source>
</evidence>
<accession>A0A9P4R8G8</accession>
<keyword evidence="3" id="KW-0812">Transmembrane</keyword>
<keyword evidence="3" id="KW-0472">Membrane</keyword>